<gene>
    <name evidence="1" type="ORF">Zm00014a_020169</name>
</gene>
<proteinExistence type="predicted"/>
<dbReference type="Proteomes" id="UP000251960">
    <property type="component" value="Chromosome 1"/>
</dbReference>
<accession>A0A317YJ71</accession>
<evidence type="ECO:0000313" key="1">
    <source>
        <dbReference type="EMBL" id="PWZ58663.1"/>
    </source>
</evidence>
<name>A0A317YJ71_MAIZE</name>
<organism evidence="1">
    <name type="scientific">Zea mays</name>
    <name type="common">Maize</name>
    <dbReference type="NCBI Taxonomy" id="4577"/>
    <lineage>
        <taxon>Eukaryota</taxon>
        <taxon>Viridiplantae</taxon>
        <taxon>Streptophyta</taxon>
        <taxon>Embryophyta</taxon>
        <taxon>Tracheophyta</taxon>
        <taxon>Spermatophyta</taxon>
        <taxon>Magnoliopsida</taxon>
        <taxon>Liliopsida</taxon>
        <taxon>Poales</taxon>
        <taxon>Poaceae</taxon>
        <taxon>PACMAD clade</taxon>
        <taxon>Panicoideae</taxon>
        <taxon>Andropogonodae</taxon>
        <taxon>Andropogoneae</taxon>
        <taxon>Tripsacinae</taxon>
        <taxon>Zea</taxon>
    </lineage>
</organism>
<reference evidence="1" key="1">
    <citation type="journal article" date="2018" name="Nat. Genet.">
        <title>Extensive intraspecific gene order and gene structural variations between Mo17 and other maize genomes.</title>
        <authorList>
            <person name="Sun S."/>
            <person name="Zhou Y."/>
            <person name="Chen J."/>
            <person name="Shi J."/>
            <person name="Zhao H."/>
            <person name="Zhao H."/>
            <person name="Song W."/>
            <person name="Zhang M."/>
            <person name="Cui Y."/>
            <person name="Dong X."/>
            <person name="Liu H."/>
            <person name="Ma X."/>
            <person name="Jiao Y."/>
            <person name="Wang B."/>
            <person name="Wei X."/>
            <person name="Stein J.C."/>
            <person name="Glaubitz J.C."/>
            <person name="Lu F."/>
            <person name="Yu G."/>
            <person name="Liang C."/>
            <person name="Fengler K."/>
            <person name="Li B."/>
            <person name="Rafalski A."/>
            <person name="Schnable P.S."/>
            <person name="Ware D.H."/>
            <person name="Buckler E.S."/>
            <person name="Lai J."/>
        </authorList>
    </citation>
    <scope>NUCLEOTIDE SEQUENCE [LARGE SCALE GENOMIC DNA]</scope>
    <source>
        <tissue evidence="1">Seedling</tissue>
    </source>
</reference>
<dbReference type="EMBL" id="NCVQ01000001">
    <property type="protein sequence ID" value="PWZ58663.1"/>
    <property type="molecule type" value="Genomic_DNA"/>
</dbReference>
<comment type="caution">
    <text evidence="1">The sequence shown here is derived from an EMBL/GenBank/DDBJ whole genome shotgun (WGS) entry which is preliminary data.</text>
</comment>
<protein>
    <submittedName>
        <fullName evidence="1">Uncharacterized protein</fullName>
    </submittedName>
</protein>
<sequence length="15" mass="1791">MPPPILYTLLYLMII</sequence>